<dbReference type="GO" id="GO:0016671">
    <property type="term" value="F:oxidoreductase activity, acting on a sulfur group of donors, disulfide as acceptor"/>
    <property type="evidence" value="ECO:0007669"/>
    <property type="project" value="TreeGrafter"/>
</dbReference>
<reference evidence="3" key="1">
    <citation type="submission" date="2025-08" db="UniProtKB">
        <authorList>
            <consortium name="Ensembl"/>
        </authorList>
    </citation>
    <scope>IDENTIFICATION</scope>
</reference>
<dbReference type="GO" id="GO:0051787">
    <property type="term" value="F:misfolded protein binding"/>
    <property type="evidence" value="ECO:0007669"/>
    <property type="project" value="TreeGrafter"/>
</dbReference>
<dbReference type="InterPro" id="IPR052460">
    <property type="entry name" value="ER_disulfide_reductase"/>
</dbReference>
<keyword evidence="4" id="KW-1185">Reference proteome</keyword>
<dbReference type="Pfam" id="PF00085">
    <property type="entry name" value="Thioredoxin"/>
    <property type="match status" value="1"/>
</dbReference>
<feature type="chain" id="PRO_5017476503" description="Thioredoxin domain-containing protein" evidence="1">
    <location>
        <begin position="22"/>
        <end position="85"/>
    </location>
</feature>
<sequence length="85" mass="9525">SWQRPAARSCLVVLTCCVCSSLPRVSVDLTPDSFRSLVLSGQDHWVLDFYAPWCGPCQHFAPEFEVLILKGEVRAGKVDCQAHYQ</sequence>
<dbReference type="Gene3D" id="3.40.30.10">
    <property type="entry name" value="Glutaredoxin"/>
    <property type="match status" value="1"/>
</dbReference>
<name>A0A3B4X8X7_SERLL</name>
<dbReference type="GO" id="GO:0036498">
    <property type="term" value="P:IRE1-mediated unfolded protein response"/>
    <property type="evidence" value="ECO:0007669"/>
    <property type="project" value="TreeGrafter"/>
</dbReference>
<dbReference type="InterPro" id="IPR013766">
    <property type="entry name" value="Thioredoxin_domain"/>
</dbReference>
<feature type="signal peptide" evidence="1">
    <location>
        <begin position="1"/>
        <end position="21"/>
    </location>
</feature>
<keyword evidence="1" id="KW-0732">Signal</keyword>
<evidence type="ECO:0000313" key="4">
    <source>
        <dbReference type="Proteomes" id="UP000261360"/>
    </source>
</evidence>
<dbReference type="GO" id="GO:0005788">
    <property type="term" value="C:endoplasmic reticulum lumen"/>
    <property type="evidence" value="ECO:0007669"/>
    <property type="project" value="TreeGrafter"/>
</dbReference>
<dbReference type="InterPro" id="IPR036249">
    <property type="entry name" value="Thioredoxin-like_sf"/>
</dbReference>
<dbReference type="InterPro" id="IPR017937">
    <property type="entry name" value="Thioredoxin_CS"/>
</dbReference>
<dbReference type="Proteomes" id="UP000261360">
    <property type="component" value="Unplaced"/>
</dbReference>
<dbReference type="PANTHER" id="PTHR44340:SF1">
    <property type="entry name" value="DNAJ HOMOLOG SUBFAMILY C MEMBER 10"/>
    <property type="match status" value="1"/>
</dbReference>
<dbReference type="PROSITE" id="PS00194">
    <property type="entry name" value="THIOREDOXIN_1"/>
    <property type="match status" value="1"/>
</dbReference>
<dbReference type="AlphaFoldDB" id="A0A3B4X8X7"/>
<dbReference type="STRING" id="1841481.ENSSLDP00000014139"/>
<evidence type="ECO:0000256" key="1">
    <source>
        <dbReference type="SAM" id="SignalP"/>
    </source>
</evidence>
<dbReference type="GO" id="GO:0015035">
    <property type="term" value="F:protein-disulfide reductase activity"/>
    <property type="evidence" value="ECO:0007669"/>
    <property type="project" value="TreeGrafter"/>
</dbReference>
<organism evidence="3 4">
    <name type="scientific">Seriola lalandi dorsalis</name>
    <dbReference type="NCBI Taxonomy" id="1841481"/>
    <lineage>
        <taxon>Eukaryota</taxon>
        <taxon>Metazoa</taxon>
        <taxon>Chordata</taxon>
        <taxon>Craniata</taxon>
        <taxon>Vertebrata</taxon>
        <taxon>Euteleostomi</taxon>
        <taxon>Actinopterygii</taxon>
        <taxon>Neopterygii</taxon>
        <taxon>Teleostei</taxon>
        <taxon>Neoteleostei</taxon>
        <taxon>Acanthomorphata</taxon>
        <taxon>Carangaria</taxon>
        <taxon>Carangiformes</taxon>
        <taxon>Carangidae</taxon>
        <taxon>Seriola</taxon>
    </lineage>
</organism>
<dbReference type="Ensembl" id="ENSSLDT00000014671.1">
    <property type="protein sequence ID" value="ENSSLDP00000014139.1"/>
    <property type="gene ID" value="ENSSLDG00000011288.1"/>
</dbReference>
<dbReference type="SUPFAM" id="SSF52833">
    <property type="entry name" value="Thioredoxin-like"/>
    <property type="match status" value="1"/>
</dbReference>
<evidence type="ECO:0000259" key="2">
    <source>
        <dbReference type="Pfam" id="PF00085"/>
    </source>
</evidence>
<proteinExistence type="predicted"/>
<dbReference type="GeneTree" id="ENSGT00940000180021"/>
<evidence type="ECO:0000313" key="3">
    <source>
        <dbReference type="Ensembl" id="ENSSLDP00000014139.1"/>
    </source>
</evidence>
<reference evidence="3" key="2">
    <citation type="submission" date="2025-09" db="UniProtKB">
        <authorList>
            <consortium name="Ensembl"/>
        </authorList>
    </citation>
    <scope>IDENTIFICATION</scope>
</reference>
<feature type="domain" description="Thioredoxin" evidence="2">
    <location>
        <begin position="27"/>
        <end position="83"/>
    </location>
</feature>
<protein>
    <recommendedName>
        <fullName evidence="2">Thioredoxin domain-containing protein</fullName>
    </recommendedName>
</protein>
<dbReference type="PANTHER" id="PTHR44340">
    <property type="entry name" value="DNAJ HOMOLOG SUBFAMILY C MEMBER 10"/>
    <property type="match status" value="1"/>
</dbReference>
<accession>A0A3B4X8X7</accession>